<organism evidence="3 4">
    <name type="scientific">Stackebrandtia endophytica</name>
    <dbReference type="NCBI Taxonomy" id="1496996"/>
    <lineage>
        <taxon>Bacteria</taxon>
        <taxon>Bacillati</taxon>
        <taxon>Actinomycetota</taxon>
        <taxon>Actinomycetes</taxon>
        <taxon>Glycomycetales</taxon>
        <taxon>Glycomycetaceae</taxon>
        <taxon>Stackebrandtia</taxon>
    </lineage>
</organism>
<comment type="similarity">
    <text evidence="1">Belongs to the short-chain dehydrogenases/reductases (SDR) family.</text>
</comment>
<dbReference type="Pfam" id="PF13561">
    <property type="entry name" value="adh_short_C2"/>
    <property type="match status" value="1"/>
</dbReference>
<dbReference type="AlphaFoldDB" id="A0A543ARJ2"/>
<dbReference type="Proteomes" id="UP000317043">
    <property type="component" value="Unassembled WGS sequence"/>
</dbReference>
<evidence type="ECO:0000256" key="1">
    <source>
        <dbReference type="ARBA" id="ARBA00006484"/>
    </source>
</evidence>
<keyword evidence="4" id="KW-1185">Reference proteome</keyword>
<dbReference type="GO" id="GO:0030497">
    <property type="term" value="P:fatty acid elongation"/>
    <property type="evidence" value="ECO:0007669"/>
    <property type="project" value="TreeGrafter"/>
</dbReference>
<dbReference type="PRINTS" id="PR00080">
    <property type="entry name" value="SDRFAMILY"/>
</dbReference>
<dbReference type="PANTHER" id="PTHR42760:SF40">
    <property type="entry name" value="3-OXOACYL-[ACYL-CARRIER-PROTEIN] REDUCTASE, CHLOROPLASTIC"/>
    <property type="match status" value="1"/>
</dbReference>
<evidence type="ECO:0000259" key="2">
    <source>
        <dbReference type="SMART" id="SM00822"/>
    </source>
</evidence>
<proteinExistence type="inferred from homology"/>
<dbReference type="PRINTS" id="PR00081">
    <property type="entry name" value="GDHRDH"/>
</dbReference>
<evidence type="ECO:0000313" key="3">
    <source>
        <dbReference type="EMBL" id="TQL75194.1"/>
    </source>
</evidence>
<dbReference type="InterPro" id="IPR036291">
    <property type="entry name" value="NAD(P)-bd_dom_sf"/>
</dbReference>
<dbReference type="SMART" id="SM00822">
    <property type="entry name" value="PKS_KR"/>
    <property type="match status" value="1"/>
</dbReference>
<dbReference type="PANTHER" id="PTHR42760">
    <property type="entry name" value="SHORT-CHAIN DEHYDROGENASES/REDUCTASES FAMILY MEMBER"/>
    <property type="match status" value="1"/>
</dbReference>
<dbReference type="PROSITE" id="PS00061">
    <property type="entry name" value="ADH_SHORT"/>
    <property type="match status" value="1"/>
</dbReference>
<protein>
    <submittedName>
        <fullName evidence="3">3-oxoacyl-[acyl-carrier protein] reductase</fullName>
    </submittedName>
</protein>
<accession>A0A543ARJ2</accession>
<feature type="domain" description="Ketoreductase" evidence="2">
    <location>
        <begin position="3"/>
        <end position="175"/>
    </location>
</feature>
<dbReference type="InterPro" id="IPR057326">
    <property type="entry name" value="KR_dom"/>
</dbReference>
<dbReference type="GO" id="GO:0016616">
    <property type="term" value="F:oxidoreductase activity, acting on the CH-OH group of donors, NAD or NADP as acceptor"/>
    <property type="evidence" value="ECO:0007669"/>
    <property type="project" value="TreeGrafter"/>
</dbReference>
<reference evidence="3 4" key="1">
    <citation type="submission" date="2019-06" db="EMBL/GenBank/DDBJ databases">
        <title>Sequencing the genomes of 1000 actinobacteria strains.</title>
        <authorList>
            <person name="Klenk H.-P."/>
        </authorList>
    </citation>
    <scope>NUCLEOTIDE SEQUENCE [LARGE SCALE GENOMIC DNA]</scope>
    <source>
        <strain evidence="3 4">DSM 45928</strain>
    </source>
</reference>
<evidence type="ECO:0000313" key="4">
    <source>
        <dbReference type="Proteomes" id="UP000317043"/>
    </source>
</evidence>
<gene>
    <name evidence="3" type="ORF">FB566_0691</name>
</gene>
<dbReference type="InterPro" id="IPR020904">
    <property type="entry name" value="Sc_DH/Rdtase_CS"/>
</dbReference>
<dbReference type="InParanoid" id="A0A543ARJ2"/>
<dbReference type="RefSeq" id="WP_142034881.1">
    <property type="nucleotide sequence ID" value="NZ_JBHTGS010000001.1"/>
</dbReference>
<dbReference type="EMBL" id="VFOW01000001">
    <property type="protein sequence ID" value="TQL75194.1"/>
    <property type="molecule type" value="Genomic_DNA"/>
</dbReference>
<dbReference type="InterPro" id="IPR002347">
    <property type="entry name" value="SDR_fam"/>
</dbReference>
<name>A0A543ARJ2_9ACTN</name>
<dbReference type="Gene3D" id="3.40.50.720">
    <property type="entry name" value="NAD(P)-binding Rossmann-like Domain"/>
    <property type="match status" value="1"/>
</dbReference>
<comment type="caution">
    <text evidence="3">The sequence shown here is derived from an EMBL/GenBank/DDBJ whole genome shotgun (WGS) entry which is preliminary data.</text>
</comment>
<dbReference type="CDD" id="cd05233">
    <property type="entry name" value="SDR_c"/>
    <property type="match status" value="1"/>
</dbReference>
<dbReference type="OrthoDB" id="3210335at2"/>
<dbReference type="SUPFAM" id="SSF51735">
    <property type="entry name" value="NAD(P)-binding Rossmann-fold domains"/>
    <property type="match status" value="1"/>
</dbReference>
<sequence>MTRHILVTGGGTGLGAAIAERFVAGGDTVVITGRRADVLNQTAAKLGDAVIPIVCDHTDPHQLDRLVEQLPSTVDVLVNNAGGVAATRDSSSRLEKLAADWQANLAVNLISAVLTSEAVLDRLPDDGRIISLGSIAADTGGGSYGAAKAALETWNQDLATKVGSRGVTANVLSPGYTVDTEFFGDSMNRQRHEKLIRATRLDRAGLPADIAAAAWFLASTDARHITAQVLKVNGGAWPAKR</sequence>